<dbReference type="GO" id="GO:0016491">
    <property type="term" value="F:oxidoreductase activity"/>
    <property type="evidence" value="ECO:0007669"/>
    <property type="project" value="InterPro"/>
</dbReference>
<dbReference type="InterPro" id="IPR012165">
    <property type="entry name" value="Cyt_c3_hydrogenase_gsu"/>
</dbReference>
<dbReference type="PROSITE" id="PS51384">
    <property type="entry name" value="FAD_FR"/>
    <property type="match status" value="1"/>
</dbReference>
<dbReference type="InterPro" id="IPR037117">
    <property type="entry name" value="Dihydroorotate_DH_ele_sf"/>
</dbReference>
<evidence type="ECO:0000256" key="9">
    <source>
        <dbReference type="ARBA" id="ARBA00034078"/>
    </source>
</evidence>
<reference evidence="13" key="1">
    <citation type="submission" date="2015-06" db="EMBL/GenBank/DDBJ databases">
        <title>New insights into the roles of widespread benthic archaea in carbon and nitrogen cycling.</title>
        <authorList>
            <person name="Lazar C.S."/>
            <person name="Baker B.J."/>
            <person name="Seitz K.W."/>
            <person name="Hyde A.S."/>
            <person name="Dick G.J."/>
            <person name="Hinrichs K.-U."/>
            <person name="Teske A.P."/>
        </authorList>
    </citation>
    <scope>NUCLEOTIDE SEQUENCE [LARGE SCALE GENOMIC DNA]</scope>
</reference>
<evidence type="ECO:0000256" key="6">
    <source>
        <dbReference type="ARBA" id="ARBA00022982"/>
    </source>
</evidence>
<evidence type="ECO:0000313" key="13">
    <source>
        <dbReference type="Proteomes" id="UP000054016"/>
    </source>
</evidence>
<evidence type="ECO:0000313" key="12">
    <source>
        <dbReference type="EMBL" id="KON31663.1"/>
    </source>
</evidence>
<keyword evidence="6" id="KW-0249">Electron transport</keyword>
<dbReference type="GO" id="GO:0046872">
    <property type="term" value="F:metal ion binding"/>
    <property type="evidence" value="ECO:0007669"/>
    <property type="project" value="UniProtKB-KW"/>
</dbReference>
<comment type="cofactor">
    <cofactor evidence="10">
        <name>[2Fe-2S] cluster</name>
        <dbReference type="ChEBI" id="CHEBI:190135"/>
    </cofactor>
    <text evidence="10">Binds 1 [2Fe-2S] cluster per subunit.</text>
</comment>
<comment type="cofactor">
    <cofactor evidence="9">
        <name>[2Fe-2S] cluster</name>
        <dbReference type="ChEBI" id="CHEBI:190135"/>
    </cofactor>
</comment>
<feature type="domain" description="FAD-binding FR-type" evidence="11">
    <location>
        <begin position="4"/>
        <end position="101"/>
    </location>
</feature>
<dbReference type="InterPro" id="IPR017938">
    <property type="entry name" value="Riboflavin_synthase-like_b-brl"/>
</dbReference>
<name>A0A0M0BST2_9ARCH</name>
<evidence type="ECO:0000256" key="4">
    <source>
        <dbReference type="ARBA" id="ARBA00022723"/>
    </source>
</evidence>
<dbReference type="Gene3D" id="2.40.30.10">
    <property type="entry name" value="Translation factors"/>
    <property type="match status" value="1"/>
</dbReference>
<dbReference type="Pfam" id="PF00970">
    <property type="entry name" value="FAD_binding_6"/>
    <property type="match status" value="1"/>
</dbReference>
<accession>A0A0M0BST2</accession>
<dbReference type="InterPro" id="IPR019480">
    <property type="entry name" value="Dihydroorotate_DH_Fe-S-bd"/>
</dbReference>
<dbReference type="Gene3D" id="3.40.50.80">
    <property type="entry name" value="Nucleotide-binding domain of ferredoxin-NADP reductase (FNR) module"/>
    <property type="match status" value="1"/>
</dbReference>
<dbReference type="InterPro" id="IPR017927">
    <property type="entry name" value="FAD-bd_FR_type"/>
</dbReference>
<evidence type="ECO:0000259" key="11">
    <source>
        <dbReference type="PROSITE" id="PS51384"/>
    </source>
</evidence>
<sequence>MINYVPKLATIVKKTPMTVKETLFEIKLDDDSILNQVPGQFVQVSVFGVGEAPISVSSSPTQKDTFQLCVRKIGNVTTRLHMLNEGDKIGIRGPFGHGFDTEALKGKDLLFVAAGLGIAPLRSLLNYVLDNRADYGRVIVLYGCKEPREQLFGDEMVALQKRDDVEFKNTVDWCPENEVWEGNIGVITTLIPQINFDPENTYAIVVGPPIVYKFVIADLKKRNMADDHIIVSLERRMKCGVGKCGHCQINQIYVCKDGPVFNYSKIKGVPEAL</sequence>
<feature type="binding site" evidence="10">
    <location>
        <position position="239"/>
    </location>
    <ligand>
        <name>[2Fe-2S] cluster</name>
        <dbReference type="ChEBI" id="CHEBI:190135"/>
    </ligand>
</feature>
<keyword evidence="3 10" id="KW-0001">2Fe-2S</keyword>
<keyword evidence="1" id="KW-0813">Transport</keyword>
<evidence type="ECO:0000256" key="8">
    <source>
        <dbReference type="ARBA" id="ARBA00023014"/>
    </source>
</evidence>
<dbReference type="GO" id="GO:0050660">
    <property type="term" value="F:flavin adenine dinucleotide binding"/>
    <property type="evidence" value="ECO:0007669"/>
    <property type="project" value="InterPro"/>
</dbReference>
<dbReference type="InterPro" id="IPR001433">
    <property type="entry name" value="OxRdtase_FAD/NAD-bd"/>
</dbReference>
<evidence type="ECO:0000256" key="2">
    <source>
        <dbReference type="ARBA" id="ARBA00022630"/>
    </source>
</evidence>
<dbReference type="InterPro" id="IPR039261">
    <property type="entry name" value="FNR_nucleotide-bd"/>
</dbReference>
<dbReference type="PIRSF" id="PIRSF006816">
    <property type="entry name" value="Cyc3_hyd_g"/>
    <property type="match status" value="1"/>
</dbReference>
<evidence type="ECO:0000256" key="3">
    <source>
        <dbReference type="ARBA" id="ARBA00022714"/>
    </source>
</evidence>
<evidence type="ECO:0000256" key="1">
    <source>
        <dbReference type="ARBA" id="ARBA00022448"/>
    </source>
</evidence>
<protein>
    <submittedName>
        <fullName evidence="12">Oxidoreductase</fullName>
    </submittedName>
</protein>
<feature type="binding site" evidence="10">
    <location>
        <position position="244"/>
    </location>
    <ligand>
        <name>[2Fe-2S] cluster</name>
        <dbReference type="ChEBI" id="CHEBI:190135"/>
    </ligand>
</feature>
<feature type="binding site" evidence="10">
    <location>
        <position position="255"/>
    </location>
    <ligand>
        <name>[2Fe-2S] cluster</name>
        <dbReference type="ChEBI" id="CHEBI:190135"/>
    </ligand>
</feature>
<feature type="binding site" evidence="10">
    <location>
        <position position="247"/>
    </location>
    <ligand>
        <name>[2Fe-2S] cluster</name>
        <dbReference type="ChEBI" id="CHEBI:190135"/>
    </ligand>
</feature>
<organism evidence="12 13">
    <name type="scientific">miscellaneous Crenarchaeota group-1 archaeon SG8-32-3</name>
    <dbReference type="NCBI Taxonomy" id="1685125"/>
    <lineage>
        <taxon>Archaea</taxon>
        <taxon>Candidatus Bathyarchaeota</taxon>
        <taxon>MCG-1</taxon>
    </lineage>
</organism>
<evidence type="ECO:0000256" key="5">
    <source>
        <dbReference type="ARBA" id="ARBA00022827"/>
    </source>
</evidence>
<dbReference type="PANTHER" id="PTHR43513:SF1">
    <property type="entry name" value="ANAEROBIC SULFITE REDUCTASE SUBUNIT B"/>
    <property type="match status" value="1"/>
</dbReference>
<comment type="caution">
    <text evidence="12">The sequence shown here is derived from an EMBL/GenBank/DDBJ whole genome shotgun (WGS) entry which is preliminary data.</text>
</comment>
<dbReference type="CDD" id="cd06221">
    <property type="entry name" value="sulfite_reductase_like"/>
    <property type="match status" value="1"/>
</dbReference>
<keyword evidence="2" id="KW-0285">Flavoprotein</keyword>
<gene>
    <name evidence="12" type="ORF">AC478_02480</name>
</gene>
<dbReference type="Proteomes" id="UP000054016">
    <property type="component" value="Unassembled WGS sequence"/>
</dbReference>
<dbReference type="Gene3D" id="2.10.240.10">
    <property type="entry name" value="Dihydroorotate dehydrogenase, electron transfer subunit"/>
    <property type="match status" value="1"/>
</dbReference>
<dbReference type="EMBL" id="LFWV01000029">
    <property type="protein sequence ID" value="KON31663.1"/>
    <property type="molecule type" value="Genomic_DNA"/>
</dbReference>
<dbReference type="PANTHER" id="PTHR43513">
    <property type="entry name" value="DIHYDROOROTATE DEHYDROGENASE B (NAD(+)), ELECTRON TRANSFER SUBUNIT"/>
    <property type="match status" value="1"/>
</dbReference>
<dbReference type="AlphaFoldDB" id="A0A0M0BST2"/>
<keyword evidence="7 10" id="KW-0408">Iron</keyword>
<dbReference type="Pfam" id="PF00175">
    <property type="entry name" value="NAD_binding_1"/>
    <property type="match status" value="1"/>
</dbReference>
<proteinExistence type="predicted"/>
<keyword evidence="8 10" id="KW-0411">Iron-sulfur</keyword>
<keyword evidence="4 10" id="KW-0479">Metal-binding</keyword>
<dbReference type="SUPFAM" id="SSF63380">
    <property type="entry name" value="Riboflavin synthase domain-like"/>
    <property type="match status" value="1"/>
</dbReference>
<dbReference type="InterPro" id="IPR008333">
    <property type="entry name" value="Cbr1-like_FAD-bd_dom"/>
</dbReference>
<keyword evidence="5" id="KW-0274">FAD</keyword>
<dbReference type="GO" id="GO:0051537">
    <property type="term" value="F:2 iron, 2 sulfur cluster binding"/>
    <property type="evidence" value="ECO:0007669"/>
    <property type="project" value="UniProtKB-KW"/>
</dbReference>
<dbReference type="SUPFAM" id="SSF52343">
    <property type="entry name" value="Ferredoxin reductase-like, C-terminal NADP-linked domain"/>
    <property type="match status" value="1"/>
</dbReference>
<dbReference type="Pfam" id="PF10418">
    <property type="entry name" value="DHODB_Fe-S_bind"/>
    <property type="match status" value="1"/>
</dbReference>
<dbReference type="InterPro" id="IPR050353">
    <property type="entry name" value="PyrK_electron_transfer"/>
</dbReference>
<evidence type="ECO:0000256" key="10">
    <source>
        <dbReference type="PIRSR" id="PIRSR006816-2"/>
    </source>
</evidence>
<dbReference type="GO" id="GO:0006221">
    <property type="term" value="P:pyrimidine nucleotide biosynthetic process"/>
    <property type="evidence" value="ECO:0007669"/>
    <property type="project" value="InterPro"/>
</dbReference>
<evidence type="ECO:0000256" key="7">
    <source>
        <dbReference type="ARBA" id="ARBA00023004"/>
    </source>
</evidence>